<comment type="caution">
    <text evidence="1">The sequence shown here is derived from an EMBL/GenBank/DDBJ whole genome shotgun (WGS) entry which is preliminary data.</text>
</comment>
<evidence type="ECO:0000313" key="1">
    <source>
        <dbReference type="EMBL" id="KZE68024.1"/>
    </source>
</evidence>
<dbReference type="RefSeq" id="WP_066238588.1">
    <property type="nucleotide sequence ID" value="NZ_LRFC01000006.1"/>
</dbReference>
<organism evidence="1 2">
    <name type="scientific">Fictibacillus phosphorivorans</name>
    <dbReference type="NCBI Taxonomy" id="1221500"/>
    <lineage>
        <taxon>Bacteria</taxon>
        <taxon>Bacillati</taxon>
        <taxon>Bacillota</taxon>
        <taxon>Bacilli</taxon>
        <taxon>Bacillales</taxon>
        <taxon>Fictibacillaceae</taxon>
        <taxon>Fictibacillus</taxon>
    </lineage>
</organism>
<gene>
    <name evidence="1" type="ORF">AWM68_17800</name>
</gene>
<dbReference type="AlphaFoldDB" id="A0A163S2W5"/>
<sequence>MEDKKVTNGLKELAIAALIGEGEFDNYSSGPVLKVPLDRKKTLYLIDIIKNKKLKDHVTIEPDKGQFSIHSHNTLNTLKEQWYKDNRKIFSMILDPKLINLQSIIISINLFGDRKLETISIPTNVDREHIKAISYCVEHHLQVPVIPSPNSIKITDIPTFVLNSVNDISAIHSVELLNYLTDKEKKSMMEGAV</sequence>
<evidence type="ECO:0000313" key="2">
    <source>
        <dbReference type="Proteomes" id="UP000076567"/>
    </source>
</evidence>
<reference evidence="2" key="1">
    <citation type="submission" date="2016-01" db="EMBL/GenBank/DDBJ databases">
        <title>Draft genome of Chromobacterium sp. F49.</title>
        <authorList>
            <person name="Hong K.W."/>
        </authorList>
    </citation>
    <scope>NUCLEOTIDE SEQUENCE [LARGE SCALE GENOMIC DNA]</scope>
    <source>
        <strain evidence="2">P7IIIA</strain>
    </source>
</reference>
<proteinExistence type="predicted"/>
<accession>A0A163S2W5</accession>
<keyword evidence="2" id="KW-1185">Reference proteome</keyword>
<dbReference type="Proteomes" id="UP000076567">
    <property type="component" value="Unassembled WGS sequence"/>
</dbReference>
<dbReference type="EMBL" id="LRFC01000006">
    <property type="protein sequence ID" value="KZE68024.1"/>
    <property type="molecule type" value="Genomic_DNA"/>
</dbReference>
<name>A0A163S2W5_9BACL</name>
<protein>
    <submittedName>
        <fullName evidence="1">Uncharacterized protein</fullName>
    </submittedName>
</protein>
<dbReference type="OrthoDB" id="2856508at2"/>